<keyword evidence="2" id="KW-0812">Transmembrane</keyword>
<sequence>MVISDYEAFKDGIRVRKVAGCLLCGTINLDFLLFASVMHITSLFSSILLSAFIICERSVCDDSEEVSSTTEQIELCVQVGAYCVESACRRVLRHQWSISLCHNSRICCAYPEPTTTQVTVPSGTLSNHIEMALGPTNQCHQRQGVCYAWYNMAYSCNGTVERLACQHEWQNCCVPSSNVEEITTVAPPASTQAVQLTSGQCGHQIRAPRQKRIVGGSLSLPGTWPWHVGISSALGYIHCAGTIINSTWIITAAHCFKRIRDHSLYRIVTETQNRSNQQSYSIKRVIKHSLFEEHNHAGSGHVHKYDIALVQLNEEIEYTNNVQPACLPSLSDTFEAKRVGYRLGFHKVQQHRRRIQIEARQGNGSVQHCVSVRTLGKPHRH</sequence>
<dbReference type="PRINTS" id="PR00722">
    <property type="entry name" value="CHYMOTRYPSIN"/>
</dbReference>
<evidence type="ECO:0000259" key="3">
    <source>
        <dbReference type="PROSITE" id="PS50240"/>
    </source>
</evidence>
<reference evidence="4" key="1">
    <citation type="submission" date="2020-06" db="EMBL/GenBank/DDBJ databases">
        <title>Draft genome of Bugula neritina, a colonial animal packing powerful symbionts and potential medicines.</title>
        <authorList>
            <person name="Rayko M."/>
        </authorList>
    </citation>
    <scope>NUCLEOTIDE SEQUENCE [LARGE SCALE GENOMIC DNA]</scope>
    <source>
        <strain evidence="4">Kwan_BN1</strain>
    </source>
</reference>
<keyword evidence="2" id="KW-1133">Transmembrane helix</keyword>
<dbReference type="InterPro" id="IPR043504">
    <property type="entry name" value="Peptidase_S1_PA_chymotrypsin"/>
</dbReference>
<dbReference type="InterPro" id="IPR009003">
    <property type="entry name" value="Peptidase_S1_PA"/>
</dbReference>
<dbReference type="PANTHER" id="PTHR24252">
    <property type="entry name" value="ACROSIN-RELATED"/>
    <property type="match status" value="1"/>
</dbReference>
<organism evidence="4 5">
    <name type="scientific">Bugula neritina</name>
    <name type="common">Brown bryozoan</name>
    <name type="synonym">Sertularia neritina</name>
    <dbReference type="NCBI Taxonomy" id="10212"/>
    <lineage>
        <taxon>Eukaryota</taxon>
        <taxon>Metazoa</taxon>
        <taxon>Spiralia</taxon>
        <taxon>Lophotrochozoa</taxon>
        <taxon>Bryozoa</taxon>
        <taxon>Gymnolaemata</taxon>
        <taxon>Cheilostomatida</taxon>
        <taxon>Flustrina</taxon>
        <taxon>Buguloidea</taxon>
        <taxon>Bugulidae</taxon>
        <taxon>Bugula</taxon>
    </lineage>
</organism>
<proteinExistence type="predicted"/>
<dbReference type="PROSITE" id="PS00134">
    <property type="entry name" value="TRYPSIN_HIS"/>
    <property type="match status" value="1"/>
</dbReference>
<dbReference type="SUPFAM" id="SSF50494">
    <property type="entry name" value="Trypsin-like serine proteases"/>
    <property type="match status" value="1"/>
</dbReference>
<evidence type="ECO:0000256" key="1">
    <source>
        <dbReference type="ARBA" id="ARBA00023157"/>
    </source>
</evidence>
<dbReference type="AlphaFoldDB" id="A0A7J7JVM3"/>
<keyword evidence="1" id="KW-1015">Disulfide bond</keyword>
<dbReference type="FunFam" id="2.40.10.10:FF:000068">
    <property type="entry name" value="transmembrane protease serine 2"/>
    <property type="match status" value="1"/>
</dbReference>
<dbReference type="InterPro" id="IPR018114">
    <property type="entry name" value="TRYPSIN_HIS"/>
</dbReference>
<dbReference type="GO" id="GO:0004252">
    <property type="term" value="F:serine-type endopeptidase activity"/>
    <property type="evidence" value="ECO:0007669"/>
    <property type="project" value="InterPro"/>
</dbReference>
<dbReference type="EMBL" id="VXIV02001788">
    <property type="protein sequence ID" value="KAF6029751.1"/>
    <property type="molecule type" value="Genomic_DNA"/>
</dbReference>
<name>A0A7J7JVM3_BUGNE</name>
<gene>
    <name evidence="4" type="ORF">EB796_011928</name>
</gene>
<evidence type="ECO:0000313" key="5">
    <source>
        <dbReference type="Proteomes" id="UP000593567"/>
    </source>
</evidence>
<keyword evidence="5" id="KW-1185">Reference proteome</keyword>
<dbReference type="SMART" id="SM00020">
    <property type="entry name" value="Tryp_SPc"/>
    <property type="match status" value="1"/>
</dbReference>
<protein>
    <submittedName>
        <fullName evidence="4">TMPRSS2</fullName>
    </submittedName>
</protein>
<feature type="transmembrane region" description="Helical" evidence="2">
    <location>
        <begin position="31"/>
        <end position="54"/>
    </location>
</feature>
<evidence type="ECO:0000256" key="2">
    <source>
        <dbReference type="SAM" id="Phobius"/>
    </source>
</evidence>
<dbReference type="PROSITE" id="PS50240">
    <property type="entry name" value="TRYPSIN_DOM"/>
    <property type="match status" value="1"/>
</dbReference>
<dbReference type="InterPro" id="IPR001254">
    <property type="entry name" value="Trypsin_dom"/>
</dbReference>
<dbReference type="PANTHER" id="PTHR24252:SF8">
    <property type="entry name" value="ACROSIN"/>
    <property type="match status" value="1"/>
</dbReference>
<dbReference type="Gene3D" id="2.40.10.10">
    <property type="entry name" value="Trypsin-like serine proteases"/>
    <property type="match status" value="1"/>
</dbReference>
<comment type="caution">
    <text evidence="4">The sequence shown here is derived from an EMBL/GenBank/DDBJ whole genome shotgun (WGS) entry which is preliminary data.</text>
</comment>
<accession>A0A7J7JVM3</accession>
<dbReference type="Proteomes" id="UP000593567">
    <property type="component" value="Unassembled WGS sequence"/>
</dbReference>
<dbReference type="Pfam" id="PF00089">
    <property type="entry name" value="Trypsin"/>
    <property type="match status" value="1"/>
</dbReference>
<keyword evidence="2" id="KW-0472">Membrane</keyword>
<dbReference type="GO" id="GO:0006508">
    <property type="term" value="P:proteolysis"/>
    <property type="evidence" value="ECO:0007669"/>
    <property type="project" value="InterPro"/>
</dbReference>
<dbReference type="InterPro" id="IPR001314">
    <property type="entry name" value="Peptidase_S1A"/>
</dbReference>
<evidence type="ECO:0000313" key="4">
    <source>
        <dbReference type="EMBL" id="KAF6029751.1"/>
    </source>
</evidence>
<feature type="domain" description="Peptidase S1" evidence="3">
    <location>
        <begin position="213"/>
        <end position="345"/>
    </location>
</feature>
<dbReference type="OrthoDB" id="10004439at2759"/>